<gene>
    <name evidence="4" type="ORF">ABJI51_17095</name>
</gene>
<dbReference type="Gene3D" id="3.40.630.30">
    <property type="match status" value="1"/>
</dbReference>
<accession>A0ABV0LES6</accession>
<evidence type="ECO:0000256" key="1">
    <source>
        <dbReference type="ARBA" id="ARBA00022679"/>
    </source>
</evidence>
<keyword evidence="1" id="KW-0808">Transferase</keyword>
<reference evidence="4 5" key="1">
    <citation type="submission" date="2024-05" db="EMBL/GenBank/DDBJ databases">
        <authorList>
            <person name="Zhao H."/>
            <person name="Xu Y."/>
            <person name="Lin S."/>
            <person name="Spain J.C."/>
            <person name="Zhou N.-Y."/>
        </authorList>
    </citation>
    <scope>NUCLEOTIDE SEQUENCE [LARGE SCALE GENOMIC DNA]</scope>
    <source>
        <strain evidence="4 5">NEAU-NG30</strain>
    </source>
</reference>
<evidence type="ECO:0000256" key="2">
    <source>
        <dbReference type="ARBA" id="ARBA00023315"/>
    </source>
</evidence>
<feature type="domain" description="N-acetyltransferase" evidence="3">
    <location>
        <begin position="4"/>
        <end position="147"/>
    </location>
</feature>
<dbReference type="EMBL" id="JBDZYD010000006">
    <property type="protein sequence ID" value="MEQ0560806.1"/>
    <property type="molecule type" value="Genomic_DNA"/>
</dbReference>
<dbReference type="RefSeq" id="WP_348951981.1">
    <property type="nucleotide sequence ID" value="NZ_JBDZYD010000006.1"/>
</dbReference>
<comment type="caution">
    <text evidence="4">The sequence shown here is derived from an EMBL/GenBank/DDBJ whole genome shotgun (WGS) entry which is preliminary data.</text>
</comment>
<dbReference type="InterPro" id="IPR016181">
    <property type="entry name" value="Acyl_CoA_acyltransferase"/>
</dbReference>
<dbReference type="Pfam" id="PF00583">
    <property type="entry name" value="Acetyltransf_1"/>
    <property type="match status" value="1"/>
</dbReference>
<dbReference type="InterPro" id="IPR000182">
    <property type="entry name" value="GNAT_dom"/>
</dbReference>
<evidence type="ECO:0000313" key="4">
    <source>
        <dbReference type="EMBL" id="MEQ0560806.1"/>
    </source>
</evidence>
<keyword evidence="2" id="KW-0012">Acyltransferase</keyword>
<name>A0ABV0LES6_9PSEU</name>
<dbReference type="InterPro" id="IPR050832">
    <property type="entry name" value="Bact_Acetyltransf"/>
</dbReference>
<evidence type="ECO:0000313" key="5">
    <source>
        <dbReference type="Proteomes" id="UP001440984"/>
    </source>
</evidence>
<dbReference type="CDD" id="cd04301">
    <property type="entry name" value="NAT_SF"/>
    <property type="match status" value="1"/>
</dbReference>
<dbReference type="PROSITE" id="PS51186">
    <property type="entry name" value="GNAT"/>
    <property type="match status" value="1"/>
</dbReference>
<proteinExistence type="predicted"/>
<keyword evidence="5" id="KW-1185">Reference proteome</keyword>
<sequence>MTEPDIRPADSADLDSFAATLGDHGFFTDRFNRQRKALGRLFLARLDGRPAGAVYLWLEQAEEPPIRWYLPGVALITHLQVHPDLRNRGVGRALVGAAEDYLAAAGHTRVALAVRTDNPGAARLYDRLGYRDWGHGEVVCFAQLVLPSGAVLREPERCRVLVKDLPPVTPKPRAEPTSVAALPSS</sequence>
<evidence type="ECO:0000259" key="3">
    <source>
        <dbReference type="PROSITE" id="PS51186"/>
    </source>
</evidence>
<organism evidence="4 5">
    <name type="scientific">Amycolatopsis melonis</name>
    <dbReference type="NCBI Taxonomy" id="3156488"/>
    <lineage>
        <taxon>Bacteria</taxon>
        <taxon>Bacillati</taxon>
        <taxon>Actinomycetota</taxon>
        <taxon>Actinomycetes</taxon>
        <taxon>Pseudonocardiales</taxon>
        <taxon>Pseudonocardiaceae</taxon>
        <taxon>Amycolatopsis</taxon>
    </lineage>
</organism>
<dbReference type="Proteomes" id="UP001440984">
    <property type="component" value="Unassembled WGS sequence"/>
</dbReference>
<dbReference type="PANTHER" id="PTHR43877">
    <property type="entry name" value="AMINOALKYLPHOSPHONATE N-ACETYLTRANSFERASE-RELATED-RELATED"/>
    <property type="match status" value="1"/>
</dbReference>
<dbReference type="SUPFAM" id="SSF55729">
    <property type="entry name" value="Acyl-CoA N-acyltransferases (Nat)"/>
    <property type="match status" value="1"/>
</dbReference>
<protein>
    <submittedName>
        <fullName evidence="4">GNAT family N-acetyltransferase</fullName>
    </submittedName>
</protein>